<feature type="compositionally biased region" description="Basic and acidic residues" evidence="1">
    <location>
        <begin position="227"/>
        <end position="237"/>
    </location>
</feature>
<sequence length="528" mass="59191">MRTGARKCAGSGENAQAVAEMRRHFATFALDTVTGGASKSRDGAPEADVPDYENKTRTGARKYAGSGGNAQPARDIRAGYRDGRARGNRATAPQTQRRTSPTTRINREQARGNTQAARDRTRASWINMIVYTGATKTDVPKDGNKRERGATVERAAAPPRQNDPNMGIKIRRAREDAGYSQIARGGGRESGRDARTCRARPDDAQRRMWLGARKEWRAFIRAGRACDARDPPEGAHERARKTSRRMNARSRTKSPPTHFHFHFTSTSTSHPLHLHFSSTAPPSTTRSSITEPKGTREKSREEKKARRALGVSCRVAGNIRSARFDERKMPARWHDRARGPTWAETSGPDRASWGRCHWTGSARFVRCRLAGVRRSPVSRDAMRTGAVTRGIRNAGGDTGNSTSVLAQYGRTRGASASLIHANNLRLRNGGKRRTTTPRRGVDPASSLPGLDERKREAPDAADYRDRTKRKCHRTHYAVRRRRGEMKDRLEARKKLLWGARTQYVDYRDLPRINERTNEWNAQSENARR</sequence>
<name>A0AAD7GW83_MYCRO</name>
<feature type="region of interest" description="Disordered" evidence="1">
    <location>
        <begin position="425"/>
        <end position="471"/>
    </location>
</feature>
<comment type="caution">
    <text evidence="2">The sequence shown here is derived from an EMBL/GenBank/DDBJ whole genome shotgun (WGS) entry which is preliminary data.</text>
</comment>
<reference evidence="2" key="1">
    <citation type="submission" date="2023-03" db="EMBL/GenBank/DDBJ databases">
        <title>Massive genome expansion in bonnet fungi (Mycena s.s.) driven by repeated elements and novel gene families across ecological guilds.</title>
        <authorList>
            <consortium name="Lawrence Berkeley National Laboratory"/>
            <person name="Harder C.B."/>
            <person name="Miyauchi S."/>
            <person name="Viragh M."/>
            <person name="Kuo A."/>
            <person name="Thoen E."/>
            <person name="Andreopoulos B."/>
            <person name="Lu D."/>
            <person name="Skrede I."/>
            <person name="Drula E."/>
            <person name="Henrissat B."/>
            <person name="Morin E."/>
            <person name="Kohler A."/>
            <person name="Barry K."/>
            <person name="LaButti K."/>
            <person name="Morin E."/>
            <person name="Salamov A."/>
            <person name="Lipzen A."/>
            <person name="Mereny Z."/>
            <person name="Hegedus B."/>
            <person name="Baldrian P."/>
            <person name="Stursova M."/>
            <person name="Weitz H."/>
            <person name="Taylor A."/>
            <person name="Grigoriev I.V."/>
            <person name="Nagy L.G."/>
            <person name="Martin F."/>
            <person name="Kauserud H."/>
        </authorList>
    </citation>
    <scope>NUCLEOTIDE SEQUENCE</scope>
    <source>
        <strain evidence="2">CBHHK067</strain>
    </source>
</reference>
<feature type="compositionally biased region" description="Basic and acidic residues" evidence="1">
    <location>
        <begin position="186"/>
        <end position="200"/>
    </location>
</feature>
<feature type="region of interest" description="Disordered" evidence="1">
    <location>
        <begin position="227"/>
        <end position="309"/>
    </location>
</feature>
<dbReference type="Proteomes" id="UP001221757">
    <property type="component" value="Unassembled WGS sequence"/>
</dbReference>
<dbReference type="EMBL" id="JARKIE010000006">
    <property type="protein sequence ID" value="KAJ7706701.1"/>
    <property type="molecule type" value="Genomic_DNA"/>
</dbReference>
<feature type="region of interest" description="Disordered" evidence="1">
    <location>
        <begin position="33"/>
        <end position="119"/>
    </location>
</feature>
<feature type="compositionally biased region" description="Basic and acidic residues" evidence="1">
    <location>
        <begin position="74"/>
        <end position="85"/>
    </location>
</feature>
<organism evidence="2 3">
    <name type="scientific">Mycena rosella</name>
    <name type="common">Pink bonnet</name>
    <name type="synonym">Agaricus rosellus</name>
    <dbReference type="NCBI Taxonomy" id="1033263"/>
    <lineage>
        <taxon>Eukaryota</taxon>
        <taxon>Fungi</taxon>
        <taxon>Dikarya</taxon>
        <taxon>Basidiomycota</taxon>
        <taxon>Agaricomycotina</taxon>
        <taxon>Agaricomycetes</taxon>
        <taxon>Agaricomycetidae</taxon>
        <taxon>Agaricales</taxon>
        <taxon>Marasmiineae</taxon>
        <taxon>Mycenaceae</taxon>
        <taxon>Mycena</taxon>
    </lineage>
</organism>
<feature type="region of interest" description="Disordered" evidence="1">
    <location>
        <begin position="176"/>
        <end position="200"/>
    </location>
</feature>
<protein>
    <submittedName>
        <fullName evidence="2">Uncharacterized protein</fullName>
    </submittedName>
</protein>
<gene>
    <name evidence="2" type="ORF">B0H17DRAFT_1287320</name>
</gene>
<feature type="compositionally biased region" description="Basic and acidic residues" evidence="1">
    <location>
        <begin position="293"/>
        <end position="304"/>
    </location>
</feature>
<feature type="compositionally biased region" description="Low complexity" evidence="1">
    <location>
        <begin position="91"/>
        <end position="104"/>
    </location>
</feature>
<feature type="compositionally biased region" description="Basic residues" evidence="1">
    <location>
        <begin position="238"/>
        <end position="252"/>
    </location>
</feature>
<accession>A0AAD7GW83</accession>
<feature type="compositionally biased region" description="Low complexity" evidence="1">
    <location>
        <begin position="254"/>
        <end position="290"/>
    </location>
</feature>
<proteinExistence type="predicted"/>
<dbReference type="AlphaFoldDB" id="A0AAD7GW83"/>
<evidence type="ECO:0000313" key="2">
    <source>
        <dbReference type="EMBL" id="KAJ7706701.1"/>
    </source>
</evidence>
<evidence type="ECO:0000256" key="1">
    <source>
        <dbReference type="SAM" id="MobiDB-lite"/>
    </source>
</evidence>
<feature type="compositionally biased region" description="Basic and acidic residues" evidence="1">
    <location>
        <begin position="450"/>
        <end position="465"/>
    </location>
</feature>
<evidence type="ECO:0000313" key="3">
    <source>
        <dbReference type="Proteomes" id="UP001221757"/>
    </source>
</evidence>
<keyword evidence="3" id="KW-1185">Reference proteome</keyword>